<sequence>MLKLLSIPLLVLALVGCEESQPQGFGSWLGEDSGAFTEVSPETQLRFPEDHQAHEDYRYEWWYFTANLVTSEGETFGVQWTQFRIALASNGSANQGWETSQLYMAHSAITNSTHHLAAEKWSRAHPKMAGVAKSPFRVFLDDWQWRSNSEEMFPASLNVATEEFSYSLNLVSESSFQLQGEQGYSVKSADGSVASHYYSQPFIDVEGTITFKGEQHKVTGQGWIDREWSPQFLLGSQQGWDWFALRLDNDTSLVVFQLRDSETGDASYAYGQLMRRDRSGISISSQELTLKALDTVSIQGSNYPTVWQLEIPSLEIALTIEALNPLAKMPLTVPYWEGPVTIEGTHQGSGYMELTGY</sequence>
<proteinExistence type="predicted"/>
<dbReference type="PROSITE" id="PS51257">
    <property type="entry name" value="PROKAR_LIPOPROTEIN"/>
    <property type="match status" value="1"/>
</dbReference>
<dbReference type="InterPro" id="IPR010791">
    <property type="entry name" value="AttH_dom"/>
</dbReference>
<dbReference type="Proteomes" id="UP000029223">
    <property type="component" value="Unassembled WGS sequence"/>
</dbReference>
<dbReference type="SUPFAM" id="SSF159245">
    <property type="entry name" value="AttH-like"/>
    <property type="match status" value="1"/>
</dbReference>
<comment type="caution">
    <text evidence="2">The sequence shown here is derived from an EMBL/GenBank/DDBJ whole genome shotgun (WGS) entry which is preliminary data.</text>
</comment>
<feature type="domain" description="AttH" evidence="1">
    <location>
        <begin position="60"/>
        <end position="229"/>
    </location>
</feature>
<evidence type="ECO:0000259" key="1">
    <source>
        <dbReference type="Pfam" id="PF07143"/>
    </source>
</evidence>
<dbReference type="EMBL" id="BBMS01000082">
    <property type="protein sequence ID" value="GAL30078.1"/>
    <property type="molecule type" value="Genomic_DNA"/>
</dbReference>
<dbReference type="PANTHER" id="PTHR38591">
    <property type="entry name" value="HYDROLASE"/>
    <property type="match status" value="1"/>
</dbReference>
<gene>
    <name evidence="2" type="ORF">JCM19239_2630</name>
</gene>
<dbReference type="Pfam" id="PF07143">
    <property type="entry name" value="CrtC"/>
    <property type="match status" value="1"/>
</dbReference>
<dbReference type="Gene3D" id="2.40.370.10">
    <property type="entry name" value="AttH-like domain"/>
    <property type="match status" value="2"/>
</dbReference>
<reference evidence="3" key="2">
    <citation type="submission" date="2014-09" db="EMBL/GenBank/DDBJ databases">
        <authorList>
            <consortium name="NBRP consortium"/>
            <person name="Sawabe T."/>
            <person name="Meirelles P."/>
            <person name="Nakanishi M."/>
            <person name="Sayaka M."/>
            <person name="Hattori M."/>
            <person name="Ohkuma M."/>
        </authorList>
    </citation>
    <scope>NUCLEOTIDE SEQUENCE [LARGE SCALE GENOMIC DNA]</scope>
    <source>
        <strain evidence="3">JCM 19239</strain>
    </source>
</reference>
<reference evidence="3" key="1">
    <citation type="submission" date="2014-09" db="EMBL/GenBank/DDBJ databases">
        <title>Vibrio variabilis JCM 19239. (C206) whole genome shotgun sequence.</title>
        <authorList>
            <person name="Sawabe T."/>
            <person name="Meirelles P."/>
            <person name="Nakanishi M."/>
            <person name="Sayaka M."/>
            <person name="Hattori M."/>
            <person name="Ohkuma M."/>
        </authorList>
    </citation>
    <scope>NUCLEOTIDE SEQUENCE [LARGE SCALE GENOMIC DNA]</scope>
    <source>
        <strain evidence="3">JCM 19239</strain>
    </source>
</reference>
<accession>A0ABQ0JMV5</accession>
<dbReference type="InterPro" id="IPR023374">
    <property type="entry name" value="AttH-like_dom_sf"/>
</dbReference>
<evidence type="ECO:0000313" key="2">
    <source>
        <dbReference type="EMBL" id="GAL30078.1"/>
    </source>
</evidence>
<organism evidence="2 3">
    <name type="scientific">Vibrio variabilis</name>
    <dbReference type="NCBI Taxonomy" id="990271"/>
    <lineage>
        <taxon>Bacteria</taxon>
        <taxon>Pseudomonadati</taxon>
        <taxon>Pseudomonadota</taxon>
        <taxon>Gammaproteobacteria</taxon>
        <taxon>Vibrionales</taxon>
        <taxon>Vibrionaceae</taxon>
        <taxon>Vibrio</taxon>
    </lineage>
</organism>
<evidence type="ECO:0000313" key="3">
    <source>
        <dbReference type="Proteomes" id="UP000029223"/>
    </source>
</evidence>
<protein>
    <submittedName>
        <fullName evidence="2">AttH component of AttEFGH ABC transport system</fullName>
    </submittedName>
</protein>
<dbReference type="Pfam" id="PF17186">
    <property type="entry name" value="Lipocalin_9"/>
    <property type="match status" value="1"/>
</dbReference>
<keyword evidence="3" id="KW-1185">Reference proteome</keyword>
<name>A0ABQ0JMV5_9VIBR</name>
<dbReference type="PANTHER" id="PTHR38591:SF1">
    <property type="entry name" value="BLL1000 PROTEIN"/>
    <property type="match status" value="1"/>
</dbReference>